<dbReference type="Proteomes" id="UP001489509">
    <property type="component" value="Unassembled WGS sequence"/>
</dbReference>
<gene>
    <name evidence="10" type="ORF">WMO26_04095</name>
</gene>
<keyword evidence="11" id="KW-1185">Reference proteome</keyword>
<evidence type="ECO:0000259" key="8">
    <source>
        <dbReference type="Pfam" id="PF00370"/>
    </source>
</evidence>
<feature type="domain" description="Carbohydrate kinase FGGY C-terminal" evidence="9">
    <location>
        <begin position="255"/>
        <end position="447"/>
    </location>
</feature>
<keyword evidence="2 10" id="KW-0808">Transferase</keyword>
<dbReference type="PANTHER" id="PTHR10196:SF93">
    <property type="entry name" value="L-RHAMNULOKINASE"/>
    <property type="match status" value="1"/>
</dbReference>
<evidence type="ECO:0000313" key="11">
    <source>
        <dbReference type="Proteomes" id="UP001489509"/>
    </source>
</evidence>
<comment type="similarity">
    <text evidence="1">Belongs to the FGGY kinase family.</text>
</comment>
<evidence type="ECO:0000256" key="6">
    <source>
        <dbReference type="ARBA" id="ARBA00023157"/>
    </source>
</evidence>
<dbReference type="EC" id="2.7.1.-" evidence="10"/>
<protein>
    <submittedName>
        <fullName evidence="10">Rhamnulokinase family protein</fullName>
        <ecNumber evidence="10">2.7.1.-</ecNumber>
    </submittedName>
</protein>
<accession>A0ABV1DY65</accession>
<keyword evidence="7" id="KW-0684">Rhamnose metabolism</keyword>
<reference evidence="10 11" key="1">
    <citation type="submission" date="2024-03" db="EMBL/GenBank/DDBJ databases">
        <title>Human intestinal bacterial collection.</title>
        <authorList>
            <person name="Pauvert C."/>
            <person name="Hitch T.C.A."/>
            <person name="Clavel T."/>
        </authorList>
    </citation>
    <scope>NUCLEOTIDE SEQUENCE [LARGE SCALE GENOMIC DNA]</scope>
    <source>
        <strain evidence="10 11">CLA-JM-H44</strain>
    </source>
</reference>
<dbReference type="EMBL" id="JBBMFD010000004">
    <property type="protein sequence ID" value="MEQ2440003.1"/>
    <property type="molecule type" value="Genomic_DNA"/>
</dbReference>
<evidence type="ECO:0000256" key="3">
    <source>
        <dbReference type="ARBA" id="ARBA00022741"/>
    </source>
</evidence>
<dbReference type="InterPro" id="IPR018485">
    <property type="entry name" value="FGGY_C"/>
</dbReference>
<dbReference type="Pfam" id="PF02782">
    <property type="entry name" value="FGGY_C"/>
    <property type="match status" value="1"/>
</dbReference>
<evidence type="ECO:0000256" key="1">
    <source>
        <dbReference type="ARBA" id="ARBA00009156"/>
    </source>
</evidence>
<evidence type="ECO:0000256" key="7">
    <source>
        <dbReference type="ARBA" id="ARBA00023308"/>
    </source>
</evidence>
<dbReference type="RefSeq" id="WP_349218331.1">
    <property type="nucleotide sequence ID" value="NZ_JBBMFD010000004.1"/>
</dbReference>
<dbReference type="InterPro" id="IPR043129">
    <property type="entry name" value="ATPase_NBD"/>
</dbReference>
<dbReference type="InterPro" id="IPR013449">
    <property type="entry name" value="Rhamnulokinase"/>
</dbReference>
<dbReference type="CDD" id="cd07771">
    <property type="entry name" value="ASKHA_NBD_FGGY_RhaB-like"/>
    <property type="match status" value="1"/>
</dbReference>
<sequence length="490" mass="54835">MANKRVLAFDFGASSGRAILGTFDGKTISLQEIHRFSNDPVSLNGTLYWDILRLYHEIKQGLIKAKLAGGFDCVGIDTWGVDFGLFDEEGRLLENPIHYRDARTEGIMEELFKVIPKEEIYENTGIQFIALNTINQLFSLSKNRPELLKRAHKLLLVPDMMVYFLTGAEHSEYTMASTTQLMNPNTGDWAYSLFDRLGIPKDIFCDIVDAGTCAGNLKDDLCKELGIPSVPVYYVAGHDTGSAVVSVPAEGDDFVYISSGTWSLMGTECEKPVINEKSLQNNFTNEGGYGRNVRLLKNIMGLWLIQESRRQWQREGFEVSFADLEREALACKPFQCFVDPDYEAFNTPGDMPGKIRDYCRMTGQYVPESRGEVMRCIYESLALKYRMTFKALEDLTGHPYPCLHIVGGGTKDGLLSQFASNACGVEVITGPIEATAIGNISVQLMAMGEIANLKEARKIIASSFEQKKYQPKDVDAWNEAAKRFAEIIKR</sequence>
<dbReference type="GO" id="GO:0016740">
    <property type="term" value="F:transferase activity"/>
    <property type="evidence" value="ECO:0007669"/>
    <property type="project" value="UniProtKB-KW"/>
</dbReference>
<dbReference type="PANTHER" id="PTHR10196">
    <property type="entry name" value="SUGAR KINASE"/>
    <property type="match status" value="1"/>
</dbReference>
<dbReference type="Gene3D" id="3.30.420.40">
    <property type="match status" value="2"/>
</dbReference>
<dbReference type="Pfam" id="PF00370">
    <property type="entry name" value="FGGY_N"/>
    <property type="match status" value="1"/>
</dbReference>
<dbReference type="SUPFAM" id="SSF53067">
    <property type="entry name" value="Actin-like ATPase domain"/>
    <property type="match status" value="2"/>
</dbReference>
<dbReference type="InterPro" id="IPR018484">
    <property type="entry name" value="FGGY_N"/>
</dbReference>
<dbReference type="PIRSF" id="PIRSF000538">
    <property type="entry name" value="GlpK"/>
    <property type="match status" value="1"/>
</dbReference>
<feature type="domain" description="Carbohydrate kinase FGGY N-terminal" evidence="8">
    <location>
        <begin position="6"/>
        <end position="245"/>
    </location>
</feature>
<evidence type="ECO:0000256" key="2">
    <source>
        <dbReference type="ARBA" id="ARBA00022679"/>
    </source>
</evidence>
<keyword evidence="3" id="KW-0547">Nucleotide-binding</keyword>
<evidence type="ECO:0000256" key="4">
    <source>
        <dbReference type="ARBA" id="ARBA00022777"/>
    </source>
</evidence>
<keyword evidence="5" id="KW-0067">ATP-binding</keyword>
<keyword evidence="6" id="KW-1015">Disulfide bond</keyword>
<evidence type="ECO:0000256" key="5">
    <source>
        <dbReference type="ARBA" id="ARBA00022840"/>
    </source>
</evidence>
<comment type="caution">
    <text evidence="10">The sequence shown here is derived from an EMBL/GenBank/DDBJ whole genome shotgun (WGS) entry which is preliminary data.</text>
</comment>
<proteinExistence type="inferred from homology"/>
<organism evidence="10 11">
    <name type="scientific">Solibaculum intestinale</name>
    <dbReference type="NCBI Taxonomy" id="3133165"/>
    <lineage>
        <taxon>Bacteria</taxon>
        <taxon>Bacillati</taxon>
        <taxon>Bacillota</taxon>
        <taxon>Clostridia</taxon>
        <taxon>Eubacteriales</taxon>
        <taxon>Oscillospiraceae</taxon>
        <taxon>Solibaculum</taxon>
    </lineage>
</organism>
<evidence type="ECO:0000259" key="9">
    <source>
        <dbReference type="Pfam" id="PF02782"/>
    </source>
</evidence>
<keyword evidence="4" id="KW-0418">Kinase</keyword>
<dbReference type="InterPro" id="IPR000577">
    <property type="entry name" value="Carb_kinase_FGGY"/>
</dbReference>
<name>A0ABV1DY65_9FIRM</name>
<evidence type="ECO:0000313" key="10">
    <source>
        <dbReference type="EMBL" id="MEQ2440003.1"/>
    </source>
</evidence>